<dbReference type="EMBL" id="AVOT02005747">
    <property type="protein sequence ID" value="MBW0479865.1"/>
    <property type="molecule type" value="Genomic_DNA"/>
</dbReference>
<organism evidence="2 3">
    <name type="scientific">Austropuccinia psidii MF-1</name>
    <dbReference type="NCBI Taxonomy" id="1389203"/>
    <lineage>
        <taxon>Eukaryota</taxon>
        <taxon>Fungi</taxon>
        <taxon>Dikarya</taxon>
        <taxon>Basidiomycota</taxon>
        <taxon>Pucciniomycotina</taxon>
        <taxon>Pucciniomycetes</taxon>
        <taxon>Pucciniales</taxon>
        <taxon>Sphaerophragmiaceae</taxon>
        <taxon>Austropuccinia</taxon>
    </lineage>
</organism>
<evidence type="ECO:0000256" key="1">
    <source>
        <dbReference type="SAM" id="Phobius"/>
    </source>
</evidence>
<keyword evidence="1" id="KW-1133">Transmembrane helix</keyword>
<accession>A0A9Q3CC33</accession>
<keyword evidence="3" id="KW-1185">Reference proteome</keyword>
<keyword evidence="1" id="KW-0812">Transmembrane</keyword>
<feature type="transmembrane region" description="Helical" evidence="1">
    <location>
        <begin position="87"/>
        <end position="109"/>
    </location>
</feature>
<dbReference type="AlphaFoldDB" id="A0A9Q3CC33"/>
<sequence length="125" mass="13987">MTRGGVHLKACASPTVCGCEIHKWEPVIVFPNLGTGVNPPFAYDPNHSSSQYLPYHNLEYTSICSVLRKSFPTRCIKGIHLRNLTSWLSMIACYILLQHFISPAAYMYANGVGNKMLADIQIRMV</sequence>
<protein>
    <submittedName>
        <fullName evidence="2">Uncharacterized protein</fullName>
    </submittedName>
</protein>
<evidence type="ECO:0000313" key="2">
    <source>
        <dbReference type="EMBL" id="MBW0479865.1"/>
    </source>
</evidence>
<proteinExistence type="predicted"/>
<name>A0A9Q3CC33_9BASI</name>
<keyword evidence="1" id="KW-0472">Membrane</keyword>
<evidence type="ECO:0000313" key="3">
    <source>
        <dbReference type="Proteomes" id="UP000765509"/>
    </source>
</evidence>
<dbReference type="Proteomes" id="UP000765509">
    <property type="component" value="Unassembled WGS sequence"/>
</dbReference>
<gene>
    <name evidence="2" type="ORF">O181_019580</name>
</gene>
<comment type="caution">
    <text evidence="2">The sequence shown here is derived from an EMBL/GenBank/DDBJ whole genome shotgun (WGS) entry which is preliminary data.</text>
</comment>
<reference evidence="2" key="1">
    <citation type="submission" date="2021-03" db="EMBL/GenBank/DDBJ databases">
        <title>Draft genome sequence of rust myrtle Austropuccinia psidii MF-1, a brazilian biotype.</title>
        <authorList>
            <person name="Quecine M.C."/>
            <person name="Pachon D.M.R."/>
            <person name="Bonatelli M.L."/>
            <person name="Correr F.H."/>
            <person name="Franceschini L.M."/>
            <person name="Leite T.F."/>
            <person name="Margarido G.R.A."/>
            <person name="Almeida C.A."/>
            <person name="Ferrarezi J.A."/>
            <person name="Labate C.A."/>
        </authorList>
    </citation>
    <scope>NUCLEOTIDE SEQUENCE</scope>
    <source>
        <strain evidence="2">MF-1</strain>
    </source>
</reference>